<feature type="region of interest" description="Disordered" evidence="1">
    <location>
        <begin position="76"/>
        <end position="150"/>
    </location>
</feature>
<feature type="region of interest" description="Disordered" evidence="1">
    <location>
        <begin position="18"/>
        <end position="41"/>
    </location>
</feature>
<name>A0AAG5DN15_ANOAO</name>
<dbReference type="Proteomes" id="UP000075880">
    <property type="component" value="Unassembled WGS sequence"/>
</dbReference>
<keyword evidence="3" id="KW-1185">Reference proteome</keyword>
<evidence type="ECO:0000313" key="2">
    <source>
        <dbReference type="EnsemblMetazoa" id="ENSAATROPP012114"/>
    </source>
</evidence>
<dbReference type="AlphaFoldDB" id="A0AAG5DN15"/>
<proteinExistence type="predicted"/>
<accession>A0AAG5DN15</accession>
<protein>
    <submittedName>
        <fullName evidence="2">Uncharacterized protein</fullName>
    </submittedName>
</protein>
<feature type="compositionally biased region" description="Polar residues" evidence="1">
    <location>
        <begin position="106"/>
        <end position="132"/>
    </location>
</feature>
<evidence type="ECO:0000313" key="3">
    <source>
        <dbReference type="Proteomes" id="UP000075880"/>
    </source>
</evidence>
<reference evidence="2" key="1">
    <citation type="submission" date="2024-04" db="UniProtKB">
        <authorList>
            <consortium name="EnsemblMetazoa"/>
        </authorList>
    </citation>
    <scope>IDENTIFICATION</scope>
    <source>
        <strain evidence="2">EBRO</strain>
    </source>
</reference>
<sequence length="195" mass="21388">MLNLSAASGEVEVPNIWRNPLSSSADSMSRHRDESLDGRVSANENKIPDLIQKELDKRRIGDSINTIANNLKRNNSWDNANRAIGSGQGVKLASRKSSADSRHSDPSQARTSQTRIIDLTQTRYASGSSSGVPQAPWRTTPKRASSAQKPSPMFLRKQNNLLAKSRSTDESIVSLNRNIFGSLISLDVEDDIAPF</sequence>
<evidence type="ECO:0000256" key="1">
    <source>
        <dbReference type="SAM" id="MobiDB-lite"/>
    </source>
</evidence>
<organism evidence="2 3">
    <name type="scientific">Anopheles atroparvus</name>
    <name type="common">European mosquito</name>
    <dbReference type="NCBI Taxonomy" id="41427"/>
    <lineage>
        <taxon>Eukaryota</taxon>
        <taxon>Metazoa</taxon>
        <taxon>Ecdysozoa</taxon>
        <taxon>Arthropoda</taxon>
        <taxon>Hexapoda</taxon>
        <taxon>Insecta</taxon>
        <taxon>Pterygota</taxon>
        <taxon>Neoptera</taxon>
        <taxon>Endopterygota</taxon>
        <taxon>Diptera</taxon>
        <taxon>Nematocera</taxon>
        <taxon>Culicoidea</taxon>
        <taxon>Culicidae</taxon>
        <taxon>Anophelinae</taxon>
        <taxon>Anopheles</taxon>
    </lineage>
</organism>
<feature type="compositionally biased region" description="Basic and acidic residues" evidence="1">
    <location>
        <begin position="28"/>
        <end position="37"/>
    </location>
</feature>
<dbReference type="EnsemblMetazoa" id="ENSAATROPT013324">
    <property type="protein sequence ID" value="ENSAATROPP012114"/>
    <property type="gene ID" value="ENSAATROPG010840"/>
</dbReference>